<dbReference type="AlphaFoldDB" id="A0A562U076"/>
<organism evidence="2 3">
    <name type="scientific">Mucilaginibacter frigoritolerans</name>
    <dbReference type="NCBI Taxonomy" id="652788"/>
    <lineage>
        <taxon>Bacteria</taxon>
        <taxon>Pseudomonadati</taxon>
        <taxon>Bacteroidota</taxon>
        <taxon>Sphingobacteriia</taxon>
        <taxon>Sphingobacteriales</taxon>
        <taxon>Sphingobacteriaceae</taxon>
        <taxon>Mucilaginibacter</taxon>
    </lineage>
</organism>
<keyword evidence="1" id="KW-0812">Transmembrane</keyword>
<evidence type="ECO:0000313" key="3">
    <source>
        <dbReference type="Proteomes" id="UP000317010"/>
    </source>
</evidence>
<feature type="transmembrane region" description="Helical" evidence="1">
    <location>
        <begin position="43"/>
        <end position="68"/>
    </location>
</feature>
<feature type="transmembrane region" description="Helical" evidence="1">
    <location>
        <begin position="140"/>
        <end position="158"/>
    </location>
</feature>
<proteinExistence type="predicted"/>
<keyword evidence="1" id="KW-1133">Transmembrane helix</keyword>
<keyword evidence="1" id="KW-0472">Membrane</keyword>
<feature type="transmembrane region" description="Helical" evidence="1">
    <location>
        <begin position="170"/>
        <end position="189"/>
    </location>
</feature>
<dbReference type="RefSeq" id="WP_144913727.1">
    <property type="nucleotide sequence ID" value="NZ_VLLI01000008.1"/>
</dbReference>
<gene>
    <name evidence="2" type="ORF">JN11_02972</name>
</gene>
<feature type="transmembrane region" description="Helical" evidence="1">
    <location>
        <begin position="89"/>
        <end position="110"/>
    </location>
</feature>
<dbReference type="Proteomes" id="UP000317010">
    <property type="component" value="Unassembled WGS sequence"/>
</dbReference>
<evidence type="ECO:0000313" key="2">
    <source>
        <dbReference type="EMBL" id="TWI98784.1"/>
    </source>
</evidence>
<name>A0A562U076_9SPHI</name>
<dbReference type="EMBL" id="VLLI01000008">
    <property type="protein sequence ID" value="TWI98784.1"/>
    <property type="molecule type" value="Genomic_DNA"/>
</dbReference>
<reference evidence="2 3" key="1">
    <citation type="submission" date="2019-07" db="EMBL/GenBank/DDBJ databases">
        <title>Genomic Encyclopedia of Archaeal and Bacterial Type Strains, Phase II (KMG-II): from individual species to whole genera.</title>
        <authorList>
            <person name="Goeker M."/>
        </authorList>
    </citation>
    <scope>NUCLEOTIDE SEQUENCE [LARGE SCALE GENOMIC DNA]</scope>
    <source>
        <strain evidence="2 3">ATCC BAA-1854</strain>
    </source>
</reference>
<feature type="transmembrane region" description="Helical" evidence="1">
    <location>
        <begin position="12"/>
        <end position="31"/>
    </location>
</feature>
<protein>
    <submittedName>
        <fullName evidence="2">Uncharacterized protein</fullName>
    </submittedName>
</protein>
<dbReference type="OrthoDB" id="123418at2"/>
<evidence type="ECO:0000256" key="1">
    <source>
        <dbReference type="SAM" id="Phobius"/>
    </source>
</evidence>
<accession>A0A562U076</accession>
<sequence length="201" mass="21988">MKKEQHIIPDSAIKGIATGLIMMAVFTSLWAGIGYGGLKDTGYWFVLIIFPALSVLFVVNAIKLFNAAKHFPKLTSEADIAEEKRMGKWFGIIFGTEGLGIFIGINVVINLGHPELTMPVLALVVGLHFFPLAKVFKRTIDYYLATWSTVIAILSIALSLNKTLTQSGVFTLLGIGIGIATSCYGIYMITEGKRLYRLQIG</sequence>
<comment type="caution">
    <text evidence="2">The sequence shown here is derived from an EMBL/GenBank/DDBJ whole genome shotgun (WGS) entry which is preliminary data.</text>
</comment>
<keyword evidence="3" id="KW-1185">Reference proteome</keyword>